<evidence type="ECO:0000256" key="6">
    <source>
        <dbReference type="ARBA" id="ARBA00023203"/>
    </source>
</evidence>
<dbReference type="Gene3D" id="2.30.30.40">
    <property type="entry name" value="SH3 Domains"/>
    <property type="match status" value="1"/>
</dbReference>
<keyword evidence="13" id="KW-1185">Reference proteome</keyword>
<comment type="subcellular location">
    <subcellularLocation>
        <location evidence="1">Cytoplasm</location>
    </subcellularLocation>
</comment>
<dbReference type="Pfam" id="PF00784">
    <property type="entry name" value="MyTH4"/>
    <property type="match status" value="1"/>
</dbReference>
<dbReference type="InterPro" id="IPR019749">
    <property type="entry name" value="Band_41_domain"/>
</dbReference>
<dbReference type="Proteomes" id="UP001591681">
    <property type="component" value="Unassembled WGS sequence"/>
</dbReference>
<evidence type="ECO:0000256" key="2">
    <source>
        <dbReference type="ARBA" id="ARBA00008314"/>
    </source>
</evidence>
<evidence type="ECO:0000256" key="8">
    <source>
        <dbReference type="SAM" id="MobiDB-lite"/>
    </source>
</evidence>
<dbReference type="CDD" id="cd14473">
    <property type="entry name" value="FERM_B-lobe"/>
    <property type="match status" value="1"/>
</dbReference>
<dbReference type="Pfam" id="PF26570">
    <property type="entry name" value="MYO15"/>
    <property type="match status" value="1"/>
</dbReference>
<evidence type="ECO:0000256" key="3">
    <source>
        <dbReference type="ARBA" id="ARBA00022443"/>
    </source>
</evidence>
<dbReference type="SUPFAM" id="SSF50044">
    <property type="entry name" value="SH3-domain"/>
    <property type="match status" value="1"/>
</dbReference>
<evidence type="ECO:0000256" key="7">
    <source>
        <dbReference type="PROSITE-ProRule" id="PRU00192"/>
    </source>
</evidence>
<evidence type="ECO:0000256" key="4">
    <source>
        <dbReference type="ARBA" id="ARBA00022490"/>
    </source>
</evidence>
<dbReference type="InterPro" id="IPR035963">
    <property type="entry name" value="FERM_2"/>
</dbReference>
<feature type="domain" description="FERM" evidence="10">
    <location>
        <begin position="559"/>
        <end position="857"/>
    </location>
</feature>
<dbReference type="SMART" id="SM00139">
    <property type="entry name" value="MyTH4"/>
    <property type="match status" value="1"/>
</dbReference>
<name>A0ABD1ISG1_9TELE</name>
<dbReference type="InterPro" id="IPR000857">
    <property type="entry name" value="MyTH4_dom"/>
</dbReference>
<sequence>MVVCKERMASVIHGRGWVERAGLVERGHRQGIQAGDHNMLDERSVRSQLYKFSASVYFSDSSMQGRLFLRKEVFYPKERFNHTYILNLLCEQIMRDTFSDSCVRITREERRKMKDLLARFSVGTSISTMEDDAVKKRVIMAARDNWENYFTRLFPVKPGVVGDAHILGVSHRGIKLLRVAKATGINSKHLKNLCSYSYAEILSVELEGSGTVVFSLKNESLELQSLHAPQIAAMVHIFLRELVKGSEYVIAIKSYVTDDKSLLSFHKGDIIKLQKMDSLQNGWLFGSVGGRSGLFPAEVTQPSAPPDYHTAQLDRQDERRRSTKTAPAQTRPQWTPAQHAQNGVTEHPMDGGSMETVPGPEPQQYHMAEFAQRYFRDVATRSDGKGLSASGRSFAELTEHTMEPILESLILFADNELNELSVPSFTCIMQFMGDLPLKKHQSEGDCVNHILQLGKEKEYLRDEIYCQIIKQVTQNPNRESCFRGWRLLTLVTGFFSCSSTLMPYFSHYIENFSQNTTDSFHELSVICEDNFKRSLRYGGRRHIPSHGEMDAILAGRSSRHLPMVLPGGVEFPCKIRNFSVALDLATDLCTEMGIMDPSEVKEFSIKATRGQVVRPIHPNEYLFDFLLDDGSITLSFHRVIWQSPLRFENQLYIEFHFQQILADYLDGRLMLPGKNIPVIEQAVELAALQHLALGNTSLPSQSELKDYLPRMEGVNAKNERVLSACHTLLSSLGALHPFEAKTRFLQHLSSLPLFGANIFLAQKVSHRSCPSPCIVAVRAADVTFCHPKTQEIVIVIPLVEVQSLRSYQPKKGKTPAVEINCVVDGHPKSISINLKQAKELCHIIAVIMEERVNSPHM</sequence>
<dbReference type="InterPro" id="IPR000299">
    <property type="entry name" value="FERM_domain"/>
</dbReference>
<protein>
    <recommendedName>
        <fullName evidence="14">Myosin XVB</fullName>
    </recommendedName>
</protein>
<feature type="region of interest" description="Disordered" evidence="8">
    <location>
        <begin position="296"/>
        <end position="358"/>
    </location>
</feature>
<evidence type="ECO:0000259" key="9">
    <source>
        <dbReference type="PROSITE" id="PS50002"/>
    </source>
</evidence>
<feature type="domain" description="SH3" evidence="9">
    <location>
        <begin position="244"/>
        <end position="305"/>
    </location>
</feature>
<dbReference type="EMBL" id="JBHFQA010000023">
    <property type="protein sequence ID" value="KAL2077939.1"/>
    <property type="molecule type" value="Genomic_DNA"/>
</dbReference>
<dbReference type="InterPro" id="IPR051567">
    <property type="entry name" value="Unconventional_Myosin_ATPase"/>
</dbReference>
<evidence type="ECO:0000259" key="11">
    <source>
        <dbReference type="PROSITE" id="PS51016"/>
    </source>
</evidence>
<comment type="similarity">
    <text evidence="2">Belongs to the TRAFAC class myosin-kinesin ATPase superfamily. Myosin family.</text>
</comment>
<dbReference type="PROSITE" id="PS50057">
    <property type="entry name" value="FERM_3"/>
    <property type="match status" value="1"/>
</dbReference>
<dbReference type="PANTHER" id="PTHR22692:SF16">
    <property type="entry name" value="MYOSIN XVB"/>
    <property type="match status" value="1"/>
</dbReference>
<dbReference type="Pfam" id="PF00373">
    <property type="entry name" value="FERM_M"/>
    <property type="match status" value="1"/>
</dbReference>
<dbReference type="Gene3D" id="1.25.40.530">
    <property type="entry name" value="MyTH4 domain"/>
    <property type="match status" value="2"/>
</dbReference>
<evidence type="ECO:0008006" key="14">
    <source>
        <dbReference type="Google" id="ProtNLM"/>
    </source>
</evidence>
<organism evidence="12 13">
    <name type="scientific">Coilia grayii</name>
    <name type="common">Gray's grenadier anchovy</name>
    <dbReference type="NCBI Taxonomy" id="363190"/>
    <lineage>
        <taxon>Eukaryota</taxon>
        <taxon>Metazoa</taxon>
        <taxon>Chordata</taxon>
        <taxon>Craniata</taxon>
        <taxon>Vertebrata</taxon>
        <taxon>Euteleostomi</taxon>
        <taxon>Actinopterygii</taxon>
        <taxon>Neopterygii</taxon>
        <taxon>Teleostei</taxon>
        <taxon>Clupei</taxon>
        <taxon>Clupeiformes</taxon>
        <taxon>Clupeoidei</taxon>
        <taxon>Engraulidae</taxon>
        <taxon>Coilinae</taxon>
        <taxon>Coilia</taxon>
    </lineage>
</organism>
<dbReference type="InterPro" id="IPR011993">
    <property type="entry name" value="PH-like_dom_sf"/>
</dbReference>
<accession>A0ABD1ISG1</accession>
<dbReference type="InterPro" id="IPR001452">
    <property type="entry name" value="SH3_domain"/>
</dbReference>
<proteinExistence type="inferred from homology"/>
<evidence type="ECO:0000256" key="1">
    <source>
        <dbReference type="ARBA" id="ARBA00004496"/>
    </source>
</evidence>
<dbReference type="SUPFAM" id="SSF47031">
    <property type="entry name" value="Second domain of FERM"/>
    <property type="match status" value="1"/>
</dbReference>
<evidence type="ECO:0000313" key="13">
    <source>
        <dbReference type="Proteomes" id="UP001591681"/>
    </source>
</evidence>
<reference evidence="12 13" key="1">
    <citation type="submission" date="2024-09" db="EMBL/GenBank/DDBJ databases">
        <title>A chromosome-level genome assembly of Gray's grenadier anchovy, Coilia grayii.</title>
        <authorList>
            <person name="Fu Z."/>
        </authorList>
    </citation>
    <scope>NUCLEOTIDE SEQUENCE [LARGE SCALE GENOMIC DNA]</scope>
    <source>
        <strain evidence="12">G4</strain>
        <tissue evidence="12">Muscle</tissue>
    </source>
</reference>
<dbReference type="InterPro" id="IPR038185">
    <property type="entry name" value="MyTH4_dom_sf"/>
</dbReference>
<dbReference type="GO" id="GO:0005737">
    <property type="term" value="C:cytoplasm"/>
    <property type="evidence" value="ECO:0007669"/>
    <property type="project" value="UniProtKB-SubCell"/>
</dbReference>
<evidence type="ECO:0000256" key="5">
    <source>
        <dbReference type="ARBA" id="ARBA00022737"/>
    </source>
</evidence>
<dbReference type="PROSITE" id="PS51016">
    <property type="entry name" value="MYTH4"/>
    <property type="match status" value="1"/>
</dbReference>
<keyword evidence="6" id="KW-0009">Actin-binding</keyword>
<dbReference type="Gene3D" id="2.30.29.30">
    <property type="entry name" value="Pleckstrin-homology domain (PH domain)/Phosphotyrosine-binding domain (PTB)"/>
    <property type="match status" value="1"/>
</dbReference>
<keyword evidence="3 7" id="KW-0728">SH3 domain</keyword>
<dbReference type="PROSITE" id="PS50002">
    <property type="entry name" value="SH3"/>
    <property type="match status" value="1"/>
</dbReference>
<dbReference type="AlphaFoldDB" id="A0ABD1ISG1"/>
<feature type="domain" description="MyTH4" evidence="11">
    <location>
        <begin position="400"/>
        <end position="553"/>
    </location>
</feature>
<dbReference type="GO" id="GO:0003779">
    <property type="term" value="F:actin binding"/>
    <property type="evidence" value="ECO:0007669"/>
    <property type="project" value="UniProtKB-KW"/>
</dbReference>
<dbReference type="Pfam" id="PF07653">
    <property type="entry name" value="SH3_2"/>
    <property type="match status" value="1"/>
</dbReference>
<evidence type="ECO:0000259" key="10">
    <source>
        <dbReference type="PROSITE" id="PS50057"/>
    </source>
</evidence>
<dbReference type="InterPro" id="IPR019748">
    <property type="entry name" value="FERM_central"/>
</dbReference>
<dbReference type="InterPro" id="IPR036028">
    <property type="entry name" value="SH3-like_dom_sf"/>
</dbReference>
<dbReference type="SMART" id="SM00326">
    <property type="entry name" value="SH3"/>
    <property type="match status" value="1"/>
</dbReference>
<evidence type="ECO:0000313" key="12">
    <source>
        <dbReference type="EMBL" id="KAL2077939.1"/>
    </source>
</evidence>
<comment type="caution">
    <text evidence="12">The sequence shown here is derived from an EMBL/GenBank/DDBJ whole genome shotgun (WGS) entry which is preliminary data.</text>
</comment>
<dbReference type="PANTHER" id="PTHR22692">
    <property type="entry name" value="MYOSIN VII, XV"/>
    <property type="match status" value="1"/>
</dbReference>
<dbReference type="SMART" id="SM00295">
    <property type="entry name" value="B41"/>
    <property type="match status" value="1"/>
</dbReference>
<keyword evidence="5" id="KW-0677">Repeat</keyword>
<dbReference type="InterPro" id="IPR059004">
    <property type="entry name" value="MYO15"/>
</dbReference>
<keyword evidence="4" id="KW-0963">Cytoplasm</keyword>
<feature type="compositionally biased region" description="Polar residues" evidence="8">
    <location>
        <begin position="324"/>
        <end position="344"/>
    </location>
</feature>
<gene>
    <name evidence="12" type="ORF">ACEWY4_025624</name>
</gene>